<dbReference type="GeneID" id="64826911"/>
<gene>
    <name evidence="1" type="ORF">J7656_05185</name>
</gene>
<evidence type="ECO:0000313" key="1">
    <source>
        <dbReference type="EMBL" id="QUO48744.1"/>
    </source>
</evidence>
<dbReference type="InterPro" id="IPR029060">
    <property type="entry name" value="PIN-like_dom_sf"/>
</dbReference>
<sequence length="164" mass="18107">MLVADTSAFVSLAVGEVLGVVVREFEVVTTETVLGELRETAEYDDRHGDAAGRALELIEDIDVRSVVDESEGIITSRIDEGEASCVATVRETGAEFLITDDYRALPELRAAVDARVALSPIVLRALVKRDALSEDEARAAFETIAEQRDWLEAPIHRYTRELFE</sequence>
<proteinExistence type="predicted"/>
<keyword evidence="2" id="KW-1185">Reference proteome</keyword>
<organism evidence="1 2">
    <name type="scientific">Halorubrum ruber</name>
    <dbReference type="NCBI Taxonomy" id="2982524"/>
    <lineage>
        <taxon>Archaea</taxon>
        <taxon>Methanobacteriati</taxon>
        <taxon>Methanobacteriota</taxon>
        <taxon>Stenosarchaea group</taxon>
        <taxon>Halobacteria</taxon>
        <taxon>Halobacteriales</taxon>
        <taxon>Haloferacaceae</taxon>
        <taxon>Halorubrum</taxon>
    </lineage>
</organism>
<protein>
    <recommendedName>
        <fullName evidence="3">PIN domain-containing protein</fullName>
    </recommendedName>
</protein>
<accession>A0A8T8LPW2</accession>
<dbReference type="RefSeq" id="WP_211554310.1">
    <property type="nucleotide sequence ID" value="NZ_CP073695.1"/>
</dbReference>
<evidence type="ECO:0008006" key="3">
    <source>
        <dbReference type="Google" id="ProtNLM"/>
    </source>
</evidence>
<dbReference type="OrthoDB" id="214513at2157"/>
<dbReference type="Proteomes" id="UP000679341">
    <property type="component" value="Chromosome"/>
</dbReference>
<dbReference type="KEGG" id="hss:J7656_05185"/>
<dbReference type="Pfam" id="PF11848">
    <property type="entry name" value="DUF3368"/>
    <property type="match status" value="1"/>
</dbReference>
<dbReference type="InterPro" id="IPR021799">
    <property type="entry name" value="PIN-like_prokaryotic"/>
</dbReference>
<dbReference type="EMBL" id="CP073695">
    <property type="protein sequence ID" value="QUO48744.1"/>
    <property type="molecule type" value="Genomic_DNA"/>
</dbReference>
<evidence type="ECO:0000313" key="2">
    <source>
        <dbReference type="Proteomes" id="UP000679341"/>
    </source>
</evidence>
<dbReference type="AlphaFoldDB" id="A0A8T8LPW2"/>
<dbReference type="SUPFAM" id="SSF88723">
    <property type="entry name" value="PIN domain-like"/>
    <property type="match status" value="1"/>
</dbReference>
<name>A0A8T8LPW2_9EURY</name>
<reference evidence="1 2" key="1">
    <citation type="submission" date="2021-03" db="EMBL/GenBank/DDBJ databases">
        <title>Halorubrum sodomense MBLA0099, Whole genome shotgun sequencing.</title>
        <authorList>
            <person name="Seo M.-J."/>
            <person name="Cho E.-S."/>
            <person name="Hwang C.Y."/>
        </authorList>
    </citation>
    <scope>NUCLEOTIDE SEQUENCE [LARGE SCALE GENOMIC DNA]</scope>
    <source>
        <strain evidence="1 2">MBLA0099</strain>
    </source>
</reference>